<evidence type="ECO:0000259" key="1">
    <source>
        <dbReference type="Pfam" id="PF04424"/>
    </source>
</evidence>
<reference evidence="2" key="1">
    <citation type="journal article" date="2017" name="Nature">
        <title>The sunflower genome provides insights into oil metabolism, flowering and Asterid evolution.</title>
        <authorList>
            <person name="Badouin H."/>
            <person name="Gouzy J."/>
            <person name="Grassa C.J."/>
            <person name="Murat F."/>
            <person name="Staton S.E."/>
            <person name="Cottret L."/>
            <person name="Lelandais-Briere C."/>
            <person name="Owens G.L."/>
            <person name="Carrere S."/>
            <person name="Mayjonade B."/>
            <person name="Legrand L."/>
            <person name="Gill N."/>
            <person name="Kane N.C."/>
            <person name="Bowers J.E."/>
            <person name="Hubner S."/>
            <person name="Bellec A."/>
            <person name="Berard A."/>
            <person name="Berges H."/>
            <person name="Blanchet N."/>
            <person name="Boniface M.C."/>
            <person name="Brunel D."/>
            <person name="Catrice O."/>
            <person name="Chaidir N."/>
            <person name="Claudel C."/>
            <person name="Donnadieu C."/>
            <person name="Faraut T."/>
            <person name="Fievet G."/>
            <person name="Helmstetter N."/>
            <person name="King M."/>
            <person name="Knapp S.J."/>
            <person name="Lai Z."/>
            <person name="Le Paslier M.C."/>
            <person name="Lippi Y."/>
            <person name="Lorenzon L."/>
            <person name="Mandel J.R."/>
            <person name="Marage G."/>
            <person name="Marchand G."/>
            <person name="Marquand E."/>
            <person name="Bret-Mestries E."/>
            <person name="Morien E."/>
            <person name="Nambeesan S."/>
            <person name="Nguyen T."/>
            <person name="Pegot-Espagnet P."/>
            <person name="Pouilly N."/>
            <person name="Raftis F."/>
            <person name="Sallet E."/>
            <person name="Schiex T."/>
            <person name="Thomas J."/>
            <person name="Vandecasteele C."/>
            <person name="Vares D."/>
            <person name="Vear F."/>
            <person name="Vautrin S."/>
            <person name="Crespi M."/>
            <person name="Mangin B."/>
            <person name="Burke J.M."/>
            <person name="Salse J."/>
            <person name="Munos S."/>
            <person name="Vincourt P."/>
            <person name="Rieseberg L.H."/>
            <person name="Langlade N.B."/>
        </authorList>
    </citation>
    <scope>NUCLEOTIDE SEQUENCE</scope>
    <source>
        <tissue evidence="2">Leaves</tissue>
    </source>
</reference>
<dbReference type="PANTHER" id="PTHR18063:SF6">
    <property type="entry name" value="UBIQUITIN CARBOXYL-TERMINAL HYDROLASE"/>
    <property type="match status" value="1"/>
</dbReference>
<feature type="domain" description="MINDY deubiquitinase" evidence="1">
    <location>
        <begin position="21"/>
        <end position="53"/>
    </location>
</feature>
<proteinExistence type="predicted"/>
<dbReference type="Pfam" id="PF04424">
    <property type="entry name" value="MINDY_DUB"/>
    <property type="match status" value="1"/>
</dbReference>
<dbReference type="GO" id="GO:0004843">
    <property type="term" value="F:cysteine-type deubiquitinase activity"/>
    <property type="evidence" value="ECO:0007669"/>
    <property type="project" value="InterPro"/>
</dbReference>
<keyword evidence="3" id="KW-1185">Reference proteome</keyword>
<accession>A0A9K3EK06</accession>
<evidence type="ECO:0000313" key="3">
    <source>
        <dbReference type="Proteomes" id="UP000215914"/>
    </source>
</evidence>
<dbReference type="InterPro" id="IPR007518">
    <property type="entry name" value="MINDY"/>
</dbReference>
<dbReference type="InterPro" id="IPR033979">
    <property type="entry name" value="MINDY_domain"/>
</dbReference>
<reference evidence="2" key="2">
    <citation type="submission" date="2020-06" db="EMBL/GenBank/DDBJ databases">
        <title>Helianthus annuus Genome sequencing and assembly Release 2.</title>
        <authorList>
            <person name="Gouzy J."/>
            <person name="Langlade N."/>
            <person name="Munos S."/>
        </authorList>
    </citation>
    <scope>NUCLEOTIDE SEQUENCE</scope>
    <source>
        <tissue evidence="2">Leaves</tissue>
    </source>
</reference>
<dbReference type="GO" id="GO:1990380">
    <property type="term" value="F:K48-linked deubiquitinase activity"/>
    <property type="evidence" value="ECO:0007669"/>
    <property type="project" value="InterPro"/>
</dbReference>
<protein>
    <submittedName>
        <fullName evidence="2">MINDY deubiquitinase</fullName>
    </submittedName>
</protein>
<dbReference type="EMBL" id="MNCJ02000328">
    <property type="protein sequence ID" value="KAF5774605.1"/>
    <property type="molecule type" value="Genomic_DNA"/>
</dbReference>
<dbReference type="Gramene" id="mRNA:HanXRQr2_Chr13g0602591">
    <property type="protein sequence ID" value="mRNA:HanXRQr2_Chr13g0602591"/>
    <property type="gene ID" value="HanXRQr2_Chr13g0602591"/>
</dbReference>
<gene>
    <name evidence="2" type="ORF">HanXRQr2_Chr13g0602591</name>
</gene>
<organism evidence="2 3">
    <name type="scientific">Helianthus annuus</name>
    <name type="common">Common sunflower</name>
    <dbReference type="NCBI Taxonomy" id="4232"/>
    <lineage>
        <taxon>Eukaryota</taxon>
        <taxon>Viridiplantae</taxon>
        <taxon>Streptophyta</taxon>
        <taxon>Embryophyta</taxon>
        <taxon>Tracheophyta</taxon>
        <taxon>Spermatophyta</taxon>
        <taxon>Magnoliopsida</taxon>
        <taxon>eudicotyledons</taxon>
        <taxon>Gunneridae</taxon>
        <taxon>Pentapetalae</taxon>
        <taxon>asterids</taxon>
        <taxon>campanulids</taxon>
        <taxon>Asterales</taxon>
        <taxon>Asteraceae</taxon>
        <taxon>Asteroideae</taxon>
        <taxon>Heliantheae alliance</taxon>
        <taxon>Heliantheae</taxon>
        <taxon>Helianthus</taxon>
    </lineage>
</organism>
<dbReference type="PANTHER" id="PTHR18063">
    <property type="entry name" value="NF-E2 INDUCIBLE PROTEIN"/>
    <property type="match status" value="1"/>
</dbReference>
<dbReference type="Proteomes" id="UP000215914">
    <property type="component" value="Unassembled WGS sequence"/>
</dbReference>
<sequence>MAATSGMLLEWEQQQAVQETIYRTKTIEFFGRRTPIIIQSRNGPCPLLAVWLVIVSS</sequence>
<comment type="caution">
    <text evidence="2">The sequence shown here is derived from an EMBL/GenBank/DDBJ whole genome shotgun (WGS) entry which is preliminary data.</text>
</comment>
<dbReference type="AlphaFoldDB" id="A0A9K3EK06"/>
<name>A0A9K3EK06_HELAN</name>
<evidence type="ECO:0000313" key="2">
    <source>
        <dbReference type="EMBL" id="KAF5774605.1"/>
    </source>
</evidence>